<reference evidence="2 3" key="1">
    <citation type="journal article" date="2023" name="Virus Evol.">
        <title>Computational host range prediction-The good, the bad, and the ugly.</title>
        <authorList>
            <person name="Howell A.A."/>
            <person name="Versoza C.J."/>
            <person name="Pfeifer S.P."/>
        </authorList>
    </citation>
    <scope>NUCLEOTIDE SEQUENCE [LARGE SCALE GENOMIC DNA]</scope>
    <source>
        <strain evidence="2 3">1610/1b</strain>
    </source>
</reference>
<dbReference type="RefSeq" id="WP_244885349.1">
    <property type="nucleotide sequence ID" value="NZ_CP136137.1"/>
</dbReference>
<dbReference type="EMBL" id="CP136137">
    <property type="protein sequence ID" value="WYY07776.1"/>
    <property type="molecule type" value="Genomic_DNA"/>
</dbReference>
<keyword evidence="3" id="KW-1185">Reference proteome</keyword>
<evidence type="ECO:0000313" key="3">
    <source>
        <dbReference type="Proteomes" id="UP001479933"/>
    </source>
</evidence>
<sequence>MAGSRTGGGALSGPDAGMYWRSLHAPNDQFLLYAFACSAGHAGDPMTELRARAAHIVDLHLGIERTVGDLAYPRWMHAPIVDDQWRQHDVDHWDDVLATVSELMAPGARDPESLWRVHLFGPLTGVPGAAGAARVVVLQISHALGDGRRVSAIARRLLADGAPDVLPRPRPVPSGVVAGLGAALTVPRLVAATAVGLAAWRVEEPSSGVPAIEPTALNLPDDGPATLRTVTVDRDGLRRRAPSVTVAVLAGLADVLGRFDGATADGRVVAEVTVARAPTAGQRNNFHTVGVDLRADLGPADRARAIADQLDAARRRDDHAARRTARRAAALTPAVLESLAVRLADRAPLPIQVAGATVVSSVSRGPADLTLGGGAVLFTAGFPALSPIHGLTHGVHGIGDRVTISLAAQGHAARRLDAYVDAVATALG</sequence>
<evidence type="ECO:0000259" key="1">
    <source>
        <dbReference type="Pfam" id="PF06974"/>
    </source>
</evidence>
<feature type="domain" description="O-acyltransferase WSD1 C-terminal" evidence="1">
    <location>
        <begin position="284"/>
        <end position="427"/>
    </location>
</feature>
<accession>A0ABZ2U241</accession>
<organism evidence="2 3">
    <name type="scientific">Gordonia hydrophobica</name>
    <dbReference type="NCBI Taxonomy" id="40516"/>
    <lineage>
        <taxon>Bacteria</taxon>
        <taxon>Bacillati</taxon>
        <taxon>Actinomycetota</taxon>
        <taxon>Actinomycetes</taxon>
        <taxon>Mycobacteriales</taxon>
        <taxon>Gordoniaceae</taxon>
        <taxon>Gordonia</taxon>
    </lineage>
</organism>
<protein>
    <submittedName>
        <fullName evidence="2">WS/DGAT domain-containing protein</fullName>
    </submittedName>
</protein>
<dbReference type="InterPro" id="IPR009721">
    <property type="entry name" value="O-acyltransferase_WSD1_C"/>
</dbReference>
<evidence type="ECO:0000313" key="2">
    <source>
        <dbReference type="EMBL" id="WYY07776.1"/>
    </source>
</evidence>
<name>A0ABZ2U241_9ACTN</name>
<dbReference type="Pfam" id="PF06974">
    <property type="entry name" value="WS_DGAT_C"/>
    <property type="match status" value="1"/>
</dbReference>
<dbReference type="Proteomes" id="UP001479933">
    <property type="component" value="Chromosome"/>
</dbReference>
<proteinExistence type="predicted"/>
<gene>
    <name evidence="2" type="ORF">RVF87_01425</name>
</gene>